<keyword evidence="8" id="KW-0653">Protein transport</keyword>
<dbReference type="GO" id="GO:0005829">
    <property type="term" value="C:cytosol"/>
    <property type="evidence" value="ECO:0007669"/>
    <property type="project" value="TreeGrafter"/>
</dbReference>
<evidence type="ECO:0000256" key="1">
    <source>
        <dbReference type="ARBA" id="ARBA00003041"/>
    </source>
</evidence>
<evidence type="ECO:0000256" key="7">
    <source>
        <dbReference type="ARBA" id="ARBA00022795"/>
    </source>
</evidence>
<keyword evidence="12" id="KW-0282">Flagellum</keyword>
<keyword evidence="13" id="KW-1185">Reference proteome</keyword>
<evidence type="ECO:0000256" key="6">
    <source>
        <dbReference type="ARBA" id="ARBA00022490"/>
    </source>
</evidence>
<evidence type="ECO:0000256" key="8">
    <source>
        <dbReference type="ARBA" id="ARBA00022927"/>
    </source>
</evidence>
<dbReference type="EMBL" id="RMVG01000001">
    <property type="protein sequence ID" value="RPE04615.1"/>
    <property type="molecule type" value="Genomic_DNA"/>
</dbReference>
<accession>A0A3N4P8X2</accession>
<dbReference type="PANTHER" id="PTHR34982:SF1">
    <property type="entry name" value="FLAGELLAR ASSEMBLY PROTEIN FLIH"/>
    <property type="match status" value="1"/>
</dbReference>
<dbReference type="SUPFAM" id="SSF160527">
    <property type="entry name" value="V-type ATPase subunit E-like"/>
    <property type="match status" value="1"/>
</dbReference>
<protein>
    <recommendedName>
        <fullName evidence="4">Flagellar assembly protein FliH</fullName>
    </recommendedName>
</protein>
<dbReference type="InterPro" id="IPR000563">
    <property type="entry name" value="Flag_FliH"/>
</dbReference>
<evidence type="ECO:0000256" key="3">
    <source>
        <dbReference type="ARBA" id="ARBA00006602"/>
    </source>
</evidence>
<dbReference type="InterPro" id="IPR051472">
    <property type="entry name" value="T3SS_Stator/FliH"/>
</dbReference>
<proteinExistence type="inferred from homology"/>
<comment type="caution">
    <text evidence="12">The sequence shown here is derived from an EMBL/GenBank/DDBJ whole genome shotgun (WGS) entry which is preliminary data.</text>
</comment>
<feature type="compositionally biased region" description="Basic and acidic residues" evidence="10">
    <location>
        <begin position="53"/>
        <end position="71"/>
    </location>
</feature>
<keyword evidence="9" id="KW-1006">Bacterial flagellum protein export</keyword>
<dbReference type="PANTHER" id="PTHR34982">
    <property type="entry name" value="YOP PROTEINS TRANSLOCATION PROTEIN L"/>
    <property type="match status" value="1"/>
</dbReference>
<keyword evidence="6" id="KW-0963">Cytoplasm</keyword>
<dbReference type="GO" id="GO:0009288">
    <property type="term" value="C:bacterial-type flagellum"/>
    <property type="evidence" value="ECO:0007669"/>
    <property type="project" value="InterPro"/>
</dbReference>
<evidence type="ECO:0000256" key="9">
    <source>
        <dbReference type="ARBA" id="ARBA00023225"/>
    </source>
</evidence>
<name>A0A3N4P8X2_9GAMM</name>
<keyword evidence="12" id="KW-0969">Cilium</keyword>
<evidence type="ECO:0000256" key="2">
    <source>
        <dbReference type="ARBA" id="ARBA00004496"/>
    </source>
</evidence>
<comment type="function">
    <text evidence="1">Needed for flagellar regrowth and assembly.</text>
</comment>
<dbReference type="Proteomes" id="UP000281332">
    <property type="component" value="Unassembled WGS sequence"/>
</dbReference>
<evidence type="ECO:0000313" key="13">
    <source>
        <dbReference type="Proteomes" id="UP000281332"/>
    </source>
</evidence>
<dbReference type="OrthoDB" id="6415116at2"/>
<keyword evidence="7" id="KW-1005">Bacterial flagellum biogenesis</keyword>
<evidence type="ECO:0000313" key="12">
    <source>
        <dbReference type="EMBL" id="RPE04615.1"/>
    </source>
</evidence>
<evidence type="ECO:0000256" key="10">
    <source>
        <dbReference type="SAM" id="MobiDB-lite"/>
    </source>
</evidence>
<dbReference type="PRINTS" id="PR01003">
    <property type="entry name" value="FLGFLIH"/>
</dbReference>
<evidence type="ECO:0000256" key="5">
    <source>
        <dbReference type="ARBA" id="ARBA00022448"/>
    </source>
</evidence>
<comment type="subcellular location">
    <subcellularLocation>
        <location evidence="2">Cytoplasm</location>
    </subcellularLocation>
</comment>
<evidence type="ECO:0000259" key="11">
    <source>
        <dbReference type="Pfam" id="PF02108"/>
    </source>
</evidence>
<comment type="similarity">
    <text evidence="3">Belongs to the FliH family.</text>
</comment>
<dbReference type="GO" id="GO:0015031">
    <property type="term" value="P:protein transport"/>
    <property type="evidence" value="ECO:0007669"/>
    <property type="project" value="UniProtKB-KW"/>
</dbReference>
<dbReference type="GO" id="GO:0044781">
    <property type="term" value="P:bacterial-type flagellum organization"/>
    <property type="evidence" value="ECO:0007669"/>
    <property type="project" value="UniProtKB-KW"/>
</dbReference>
<dbReference type="GO" id="GO:0071973">
    <property type="term" value="P:bacterial-type flagellum-dependent cell motility"/>
    <property type="evidence" value="ECO:0007669"/>
    <property type="project" value="InterPro"/>
</dbReference>
<feature type="domain" description="Flagellar assembly protein FliH/Type III secretion system HrpE" evidence="11">
    <location>
        <begin position="100"/>
        <end position="226"/>
    </location>
</feature>
<gene>
    <name evidence="12" type="primary">fliH</name>
    <name evidence="12" type="ORF">BBB56_01920</name>
</gene>
<dbReference type="AlphaFoldDB" id="A0A3N4P8X2"/>
<dbReference type="GO" id="GO:0003774">
    <property type="term" value="F:cytoskeletal motor activity"/>
    <property type="evidence" value="ECO:0007669"/>
    <property type="project" value="InterPro"/>
</dbReference>
<evidence type="ECO:0000256" key="4">
    <source>
        <dbReference type="ARBA" id="ARBA00016507"/>
    </source>
</evidence>
<dbReference type="InterPro" id="IPR018035">
    <property type="entry name" value="Flagellar_FliH/T3SS_HrpE"/>
</dbReference>
<dbReference type="RefSeq" id="WP_123798260.1">
    <property type="nucleotide sequence ID" value="NZ_RMVG01000001.1"/>
</dbReference>
<reference evidence="12 13" key="1">
    <citation type="submission" date="2018-11" db="EMBL/GenBank/DDBJ databases">
        <title>Whole genome sequencing of Pantoea sp. RIT388.</title>
        <authorList>
            <person name="Gan H.M."/>
            <person name="Hudson A.O."/>
        </authorList>
    </citation>
    <scope>NUCLEOTIDE SEQUENCE [LARGE SCALE GENOMIC DNA]</scope>
    <source>
        <strain evidence="12 13">RIT388</strain>
    </source>
</reference>
<organism evidence="12 13">
    <name type="scientific">Candidatus Pantoea deserta</name>
    <dbReference type="NCBI Taxonomy" id="1869313"/>
    <lineage>
        <taxon>Bacteria</taxon>
        <taxon>Pseudomonadati</taxon>
        <taxon>Pseudomonadota</taxon>
        <taxon>Gammaproteobacteria</taxon>
        <taxon>Enterobacterales</taxon>
        <taxon>Erwiniaceae</taxon>
        <taxon>Pantoea</taxon>
    </lineage>
</organism>
<keyword evidence="5" id="KW-0813">Transport</keyword>
<dbReference type="Pfam" id="PF02108">
    <property type="entry name" value="FliH"/>
    <property type="match status" value="1"/>
</dbReference>
<sequence>MSTSDRDEWQVWLPDSLLEECEPMLPSLSVPGDAFDPLSDAQFQTELARLRQQAEREGYAAGERRGQEEGQSRGYQAGFEQGKLEGKEQAALENSLEQQAQINRLTQMVNEFQAALDSLDSVMPARLVQLALNAVHAMLGKQIVCDASLLLEKIRQLMQENLRFTQNIELWVSKEDFPLVNEQLGETLLTHQWTLRADEKMMPGGCRITAEEGELDATLATSWQTLVELSKRDDPA</sequence>
<keyword evidence="12" id="KW-0966">Cell projection</keyword>
<feature type="region of interest" description="Disordered" evidence="10">
    <location>
        <begin position="53"/>
        <end position="74"/>
    </location>
</feature>